<dbReference type="InterPro" id="IPR023214">
    <property type="entry name" value="HAD_sf"/>
</dbReference>
<dbReference type="GO" id="GO:0016787">
    <property type="term" value="F:hydrolase activity"/>
    <property type="evidence" value="ECO:0007669"/>
    <property type="project" value="UniProtKB-KW"/>
</dbReference>
<dbReference type="PANTHER" id="PTHR10000:SF8">
    <property type="entry name" value="HAD SUPERFAMILY HYDROLASE-LIKE, TYPE 3"/>
    <property type="match status" value="1"/>
</dbReference>
<name>A0ABP6ZL35_9ACTN</name>
<dbReference type="Pfam" id="PF08282">
    <property type="entry name" value="Hydrolase_3"/>
    <property type="match status" value="1"/>
</dbReference>
<dbReference type="Proteomes" id="UP001501074">
    <property type="component" value="Unassembled WGS sequence"/>
</dbReference>
<evidence type="ECO:0000313" key="2">
    <source>
        <dbReference type="Proteomes" id="UP001501074"/>
    </source>
</evidence>
<dbReference type="Gene3D" id="3.30.1240.10">
    <property type="match status" value="1"/>
</dbReference>
<comment type="caution">
    <text evidence="1">The sequence shown here is derived from an EMBL/GenBank/DDBJ whole genome shotgun (WGS) entry which is preliminary data.</text>
</comment>
<gene>
    <name evidence="1" type="ORF">GCM10022223_27090</name>
</gene>
<organism evidence="1 2">
    <name type="scientific">Kineosporia mesophila</name>
    <dbReference type="NCBI Taxonomy" id="566012"/>
    <lineage>
        <taxon>Bacteria</taxon>
        <taxon>Bacillati</taxon>
        <taxon>Actinomycetota</taxon>
        <taxon>Actinomycetes</taxon>
        <taxon>Kineosporiales</taxon>
        <taxon>Kineosporiaceae</taxon>
        <taxon>Kineosporia</taxon>
    </lineage>
</organism>
<dbReference type="NCBIfam" id="TIGR01484">
    <property type="entry name" value="HAD-SF-IIB"/>
    <property type="match status" value="1"/>
</dbReference>
<dbReference type="SUPFAM" id="SSF56784">
    <property type="entry name" value="HAD-like"/>
    <property type="match status" value="1"/>
</dbReference>
<dbReference type="InterPro" id="IPR036412">
    <property type="entry name" value="HAD-like_sf"/>
</dbReference>
<proteinExistence type="predicted"/>
<dbReference type="PANTHER" id="PTHR10000">
    <property type="entry name" value="PHOSPHOSERINE PHOSPHATASE"/>
    <property type="match status" value="1"/>
</dbReference>
<keyword evidence="1" id="KW-0378">Hydrolase</keyword>
<dbReference type="EMBL" id="BAAAZO010000003">
    <property type="protein sequence ID" value="GAA3609596.1"/>
    <property type="molecule type" value="Genomic_DNA"/>
</dbReference>
<evidence type="ECO:0000313" key="1">
    <source>
        <dbReference type="EMBL" id="GAA3609596.1"/>
    </source>
</evidence>
<dbReference type="InterPro" id="IPR006379">
    <property type="entry name" value="HAD-SF_hydro_IIB"/>
</dbReference>
<protein>
    <submittedName>
        <fullName evidence="1">HAD family hydrolase</fullName>
    </submittedName>
</protein>
<dbReference type="Gene3D" id="3.40.50.1000">
    <property type="entry name" value="HAD superfamily/HAD-like"/>
    <property type="match status" value="1"/>
</dbReference>
<keyword evidence="2" id="KW-1185">Reference proteome</keyword>
<sequence>MRMVACDLDGTIVRKDGRISSRTLAALTACERLGVHVVFVTGRPPRWMEPIVEMTGHQGLALCGNGAVVLNLATGTVVSSRALTLPTVVQVTRRLREAIPSAAFALETLNGYRREPGYVAVHPAAQEARAAPLDQLLLDSPTVVKVLCKQAAEHYGELDSDELLVLARSALGDLAEVVHSDPLAHMLEISAPGVTKATALAWLAGELGVQADEVIAFGDMPNDIPMLTWAGTGYAMAGGHPDAIAAASRQAPPCDQDGVAQVIEALLTGLDHKVGR</sequence>
<dbReference type="RefSeq" id="WP_231483311.1">
    <property type="nucleotide sequence ID" value="NZ_BAAAZO010000003.1"/>
</dbReference>
<accession>A0ABP6ZL35</accession>
<reference evidence="2" key="1">
    <citation type="journal article" date="2019" name="Int. J. Syst. Evol. Microbiol.">
        <title>The Global Catalogue of Microorganisms (GCM) 10K type strain sequencing project: providing services to taxonomists for standard genome sequencing and annotation.</title>
        <authorList>
            <consortium name="The Broad Institute Genomics Platform"/>
            <consortium name="The Broad Institute Genome Sequencing Center for Infectious Disease"/>
            <person name="Wu L."/>
            <person name="Ma J."/>
        </authorList>
    </citation>
    <scope>NUCLEOTIDE SEQUENCE [LARGE SCALE GENOMIC DNA]</scope>
    <source>
        <strain evidence="2">JCM 16902</strain>
    </source>
</reference>